<evidence type="ECO:0000256" key="4">
    <source>
        <dbReference type="ARBA" id="ARBA00023136"/>
    </source>
</evidence>
<keyword evidence="5" id="KW-0874">Quinone</keyword>
<evidence type="ECO:0000313" key="9">
    <source>
        <dbReference type="Proteomes" id="UP000477311"/>
    </source>
</evidence>
<feature type="transmembrane region" description="Helical" evidence="5">
    <location>
        <begin position="165"/>
        <end position="188"/>
    </location>
</feature>
<dbReference type="GO" id="GO:0050136">
    <property type="term" value="F:NADH dehydrogenase (quinone) (non-electrogenic) activity"/>
    <property type="evidence" value="ECO:0007669"/>
    <property type="project" value="UniProtKB-UniRule"/>
</dbReference>
<comment type="similarity">
    <text evidence="5">Belongs to the complex I subunit 2 family.</text>
</comment>
<dbReference type="GO" id="GO:0042773">
    <property type="term" value="P:ATP synthesis coupled electron transport"/>
    <property type="evidence" value="ECO:0007669"/>
    <property type="project" value="InterPro"/>
</dbReference>
<feature type="transmembrane region" description="Helical" evidence="5">
    <location>
        <begin position="12"/>
        <end position="31"/>
    </location>
</feature>
<keyword evidence="4 5" id="KW-0472">Membrane</keyword>
<feature type="transmembrane region" description="Helical" evidence="5">
    <location>
        <begin position="313"/>
        <end position="331"/>
    </location>
</feature>
<gene>
    <name evidence="5" type="primary">nuoN</name>
    <name evidence="8" type="ORF">G4L39_00995</name>
</gene>
<keyword evidence="2 5" id="KW-0812">Transmembrane</keyword>
<evidence type="ECO:0000313" key="8">
    <source>
        <dbReference type="EMBL" id="NGO37976.1"/>
    </source>
</evidence>
<reference evidence="8 9" key="1">
    <citation type="submission" date="2020-02" db="EMBL/GenBank/DDBJ databases">
        <title>Draft genome sequence of Limisphaera ngatamarikiensis NGM72.4T, a thermophilic Verrucomicrobia grouped in subdivision 3.</title>
        <authorList>
            <person name="Carere C.R."/>
            <person name="Steen J."/>
            <person name="Hugenholtz P."/>
            <person name="Stott M.B."/>
        </authorList>
    </citation>
    <scope>NUCLEOTIDE SEQUENCE [LARGE SCALE GENOMIC DNA]</scope>
    <source>
        <strain evidence="8 9">NGM72.4</strain>
    </source>
</reference>
<feature type="transmembrane region" description="Helical" evidence="5">
    <location>
        <begin position="466"/>
        <end position="485"/>
    </location>
</feature>
<feature type="transmembrane region" description="Helical" evidence="5">
    <location>
        <begin position="337"/>
        <end position="361"/>
    </location>
</feature>
<dbReference type="GO" id="GO:0008137">
    <property type="term" value="F:NADH dehydrogenase (ubiquinone) activity"/>
    <property type="evidence" value="ECO:0007669"/>
    <property type="project" value="InterPro"/>
</dbReference>
<comment type="catalytic activity">
    <reaction evidence="5">
        <text>a quinone + NADH + 5 H(+)(in) = a quinol + NAD(+) + 4 H(+)(out)</text>
        <dbReference type="Rhea" id="RHEA:57888"/>
        <dbReference type="ChEBI" id="CHEBI:15378"/>
        <dbReference type="ChEBI" id="CHEBI:24646"/>
        <dbReference type="ChEBI" id="CHEBI:57540"/>
        <dbReference type="ChEBI" id="CHEBI:57945"/>
        <dbReference type="ChEBI" id="CHEBI:132124"/>
    </reaction>
</comment>
<dbReference type="NCBIfam" id="TIGR01770">
    <property type="entry name" value="NDH_I_N"/>
    <property type="match status" value="1"/>
</dbReference>
<evidence type="ECO:0000256" key="5">
    <source>
        <dbReference type="HAMAP-Rule" id="MF_00445"/>
    </source>
</evidence>
<dbReference type="PANTHER" id="PTHR22773">
    <property type="entry name" value="NADH DEHYDROGENASE"/>
    <property type="match status" value="1"/>
</dbReference>
<feature type="transmembrane region" description="Helical" evidence="5">
    <location>
        <begin position="43"/>
        <end position="62"/>
    </location>
</feature>
<dbReference type="InterPro" id="IPR010096">
    <property type="entry name" value="NADH-Q_OxRdtase_suN/2"/>
</dbReference>
<evidence type="ECO:0000256" key="3">
    <source>
        <dbReference type="ARBA" id="ARBA00022989"/>
    </source>
</evidence>
<keyword evidence="9" id="KW-1185">Reference proteome</keyword>
<comment type="subunit">
    <text evidence="5">NDH-1 is composed of 14 different subunits. Subunits NuoA, H, J, K, L, M, N constitute the membrane sector of the complex.</text>
</comment>
<keyword evidence="5" id="KW-1003">Cell membrane</keyword>
<feature type="transmembrane region" description="Helical" evidence="5">
    <location>
        <begin position="208"/>
        <end position="234"/>
    </location>
</feature>
<feature type="transmembrane region" description="Helical" evidence="5">
    <location>
        <begin position="82"/>
        <end position="103"/>
    </location>
</feature>
<evidence type="ECO:0000256" key="2">
    <source>
        <dbReference type="ARBA" id="ARBA00022692"/>
    </source>
</evidence>
<dbReference type="Proteomes" id="UP000477311">
    <property type="component" value="Unassembled WGS sequence"/>
</dbReference>
<dbReference type="GO" id="GO:0012505">
    <property type="term" value="C:endomembrane system"/>
    <property type="evidence" value="ECO:0007669"/>
    <property type="project" value="UniProtKB-SubCell"/>
</dbReference>
<keyword evidence="5" id="KW-1278">Translocase</keyword>
<dbReference type="Pfam" id="PF00361">
    <property type="entry name" value="Proton_antipo_M"/>
    <property type="match status" value="1"/>
</dbReference>
<dbReference type="GO" id="GO:0005886">
    <property type="term" value="C:plasma membrane"/>
    <property type="evidence" value="ECO:0007669"/>
    <property type="project" value="UniProtKB-SubCell"/>
</dbReference>
<proteinExistence type="inferred from homology"/>
<dbReference type="AlphaFoldDB" id="A0A6M1REH4"/>
<feature type="transmembrane region" description="Helical" evidence="5">
    <location>
        <begin position="285"/>
        <end position="306"/>
    </location>
</feature>
<feature type="transmembrane region" description="Helical" evidence="5">
    <location>
        <begin position="110"/>
        <end position="128"/>
    </location>
</feature>
<keyword evidence="5" id="KW-0830">Ubiquinone</keyword>
<dbReference type="GO" id="GO:0048038">
    <property type="term" value="F:quinone binding"/>
    <property type="evidence" value="ECO:0007669"/>
    <property type="project" value="UniProtKB-KW"/>
</dbReference>
<keyword evidence="5" id="KW-0520">NAD</keyword>
<comment type="subcellular location">
    <subcellularLocation>
        <location evidence="5">Cell membrane</location>
        <topology evidence="5">Multi-pass membrane protein</topology>
    </subcellularLocation>
    <subcellularLocation>
        <location evidence="1">Endomembrane system</location>
        <topology evidence="1">Multi-pass membrane protein</topology>
    </subcellularLocation>
    <subcellularLocation>
        <location evidence="6">Membrane</location>
        <topology evidence="6">Multi-pass membrane protein</topology>
    </subcellularLocation>
</comment>
<evidence type="ECO:0000259" key="7">
    <source>
        <dbReference type="Pfam" id="PF00361"/>
    </source>
</evidence>
<name>A0A6M1REH4_9BACT</name>
<feature type="transmembrane region" description="Helical" evidence="5">
    <location>
        <begin position="422"/>
        <end position="445"/>
    </location>
</feature>
<protein>
    <recommendedName>
        <fullName evidence="5">NADH-quinone oxidoreductase subunit N</fullName>
        <ecNumber evidence="5">7.1.1.-</ecNumber>
    </recommendedName>
    <alternativeName>
        <fullName evidence="5">NADH dehydrogenase I subunit N</fullName>
    </alternativeName>
    <alternativeName>
        <fullName evidence="5">NDH-1 subunit N</fullName>
    </alternativeName>
</protein>
<comment type="caution">
    <text evidence="8">The sequence shown here is derived from an EMBL/GenBank/DDBJ whole genome shotgun (WGS) entry which is preliminary data.</text>
</comment>
<organism evidence="8 9">
    <name type="scientific">Limisphaera ngatamarikiensis</name>
    <dbReference type="NCBI Taxonomy" id="1324935"/>
    <lineage>
        <taxon>Bacteria</taxon>
        <taxon>Pseudomonadati</taxon>
        <taxon>Verrucomicrobiota</taxon>
        <taxon>Verrucomicrobiia</taxon>
        <taxon>Limisphaerales</taxon>
        <taxon>Limisphaeraceae</taxon>
        <taxon>Limisphaera</taxon>
    </lineage>
</organism>
<dbReference type="HAMAP" id="MF_00445">
    <property type="entry name" value="NDH1_NuoN_1"/>
    <property type="match status" value="1"/>
</dbReference>
<evidence type="ECO:0000256" key="6">
    <source>
        <dbReference type="RuleBase" id="RU000320"/>
    </source>
</evidence>
<feature type="domain" description="NADH:quinone oxidoreductase/Mrp antiporter transmembrane" evidence="7">
    <location>
        <begin position="130"/>
        <end position="428"/>
    </location>
</feature>
<comment type="function">
    <text evidence="5">NDH-1 shuttles electrons from NADH, via FMN and iron-sulfur (Fe-S) centers, to quinones in the respiratory chain. The immediate electron acceptor for the enzyme in this species is believed to be ubiquinone. Couples the redox reaction to proton translocation (for every two electrons transferred, four hydrogen ions are translocated across the cytoplasmic membrane), and thus conserves the redox energy in a proton gradient.</text>
</comment>
<feature type="transmembrane region" description="Helical" evidence="5">
    <location>
        <begin position="134"/>
        <end position="153"/>
    </location>
</feature>
<evidence type="ECO:0000256" key="1">
    <source>
        <dbReference type="ARBA" id="ARBA00004127"/>
    </source>
</evidence>
<sequence length="502" mass="51431">MGGVNYGALMRGAAPELIVLATALVVLLADLAGLRGVSLRVRWLLTGLMSWAGCGVAAVVLLHGTTGFQAATGPLGFAVDGLAVWVKGVVLLLSALTVGLSMASARTRHVGEYLALILLGTVGLMVLAGAGDLLMVFLALELSSLVLYVLTGFDKERGEAGEAALKYFLVGSVAAAFTLYGMSLLYGVTGTTRLEGMAQGVGGAPMGVTLWAGLVLVVAGLAFKVAAAPFHLWAPDAYQAAPTPSAALIASGSKVAAFAVLVRVLMTGLPQGAGSAGWGAWVPGWSVLLAVLSVVSLVWGNLAALVQSNVRRLLAYSAVAHAGYGLLGLVAQDRAGVAALMYFAATYALSAVGAFGVVSVVEAQRGGQARLADFAGLSRRAPGVALCLMVFLLSLAGIPPLAGFFGKFYLFVAALGSGGSLGLLWLVILAVALSTVSLYYYLLVLKEAWVRSPLSEGDEAGWEIPWQVRVTLWVAALGVVLLGMFPSPVLRSLESALAGSGL</sequence>
<feature type="transmembrane region" description="Helical" evidence="5">
    <location>
        <begin position="246"/>
        <end position="265"/>
    </location>
</feature>
<dbReference type="EC" id="7.1.1.-" evidence="5"/>
<dbReference type="InterPro" id="IPR001750">
    <property type="entry name" value="ND/Mrp_TM"/>
</dbReference>
<feature type="transmembrane region" description="Helical" evidence="5">
    <location>
        <begin position="381"/>
        <end position="402"/>
    </location>
</feature>
<dbReference type="EMBL" id="JAAKYA010000006">
    <property type="protein sequence ID" value="NGO37976.1"/>
    <property type="molecule type" value="Genomic_DNA"/>
</dbReference>
<keyword evidence="3 5" id="KW-1133">Transmembrane helix</keyword>
<accession>A0A6M1REH4</accession>
<keyword evidence="5" id="KW-0813">Transport</keyword>